<keyword evidence="2" id="KW-0472">Membrane</keyword>
<sequence length="263" mass="27256">MASGVGIFFAILLILILLGLATWILYTRHRASRLGLPPPPLNPFTRSRSGPGIAPASGPRPSTSGPVSWIKEKITSLKNGRYASGAGYEGGGGGGRGARGGRGGHVPLDPDEAWDSRVGNEADVYGPGGYYEEQELGLHEPVAGGGAGASPYGAGDGYGYVGGGPVGVGGLGADRGRSRTRVVDERYEEEVQRGGLKPVGGRASAAAREDPFGDAAEPSNISLRGVSPRPLDTSVAGRERDREGHGADHNSPSERRSMFREDV</sequence>
<keyword evidence="2" id="KW-1133">Transmembrane helix</keyword>
<dbReference type="OrthoDB" id="5414285at2759"/>
<feature type="region of interest" description="Disordered" evidence="1">
    <location>
        <begin position="88"/>
        <end position="115"/>
    </location>
</feature>
<feature type="region of interest" description="Disordered" evidence="1">
    <location>
        <begin position="160"/>
        <end position="263"/>
    </location>
</feature>
<feature type="compositionally biased region" description="Basic and acidic residues" evidence="1">
    <location>
        <begin position="237"/>
        <end position="263"/>
    </location>
</feature>
<dbReference type="AlphaFoldDB" id="A0A9P4LSS0"/>
<accession>A0A9P4LSS0</accession>
<reference evidence="3" key="1">
    <citation type="journal article" date="2020" name="Stud. Mycol.">
        <title>101 Dothideomycetes genomes: a test case for predicting lifestyles and emergence of pathogens.</title>
        <authorList>
            <person name="Haridas S."/>
            <person name="Albert R."/>
            <person name="Binder M."/>
            <person name="Bloem J."/>
            <person name="Labutti K."/>
            <person name="Salamov A."/>
            <person name="Andreopoulos B."/>
            <person name="Baker S."/>
            <person name="Barry K."/>
            <person name="Bills G."/>
            <person name="Bluhm B."/>
            <person name="Cannon C."/>
            <person name="Castanera R."/>
            <person name="Culley D."/>
            <person name="Daum C."/>
            <person name="Ezra D."/>
            <person name="Gonzalez J."/>
            <person name="Henrissat B."/>
            <person name="Kuo A."/>
            <person name="Liang C."/>
            <person name="Lipzen A."/>
            <person name="Lutzoni F."/>
            <person name="Magnuson J."/>
            <person name="Mondo S."/>
            <person name="Nolan M."/>
            <person name="Ohm R."/>
            <person name="Pangilinan J."/>
            <person name="Park H.-J."/>
            <person name="Ramirez L."/>
            <person name="Alfaro M."/>
            <person name="Sun H."/>
            <person name="Tritt A."/>
            <person name="Yoshinaga Y."/>
            <person name="Zwiers L.-H."/>
            <person name="Turgeon B."/>
            <person name="Goodwin S."/>
            <person name="Spatafora J."/>
            <person name="Crous P."/>
            <person name="Grigoriev I."/>
        </authorList>
    </citation>
    <scope>NUCLEOTIDE SEQUENCE</scope>
    <source>
        <strain evidence="3">CBS 121410</strain>
    </source>
</reference>
<keyword evidence="2" id="KW-0812">Transmembrane</keyword>
<evidence type="ECO:0000256" key="2">
    <source>
        <dbReference type="SAM" id="Phobius"/>
    </source>
</evidence>
<comment type="caution">
    <text evidence="3">The sequence shown here is derived from an EMBL/GenBank/DDBJ whole genome shotgun (WGS) entry which is preliminary data.</text>
</comment>
<protein>
    <submittedName>
        <fullName evidence="3">Uncharacterized protein</fullName>
    </submittedName>
</protein>
<dbReference type="EMBL" id="ML978737">
    <property type="protein sequence ID" value="KAF2084810.1"/>
    <property type="molecule type" value="Genomic_DNA"/>
</dbReference>
<organism evidence="3 4">
    <name type="scientific">Saccharata proteae CBS 121410</name>
    <dbReference type="NCBI Taxonomy" id="1314787"/>
    <lineage>
        <taxon>Eukaryota</taxon>
        <taxon>Fungi</taxon>
        <taxon>Dikarya</taxon>
        <taxon>Ascomycota</taxon>
        <taxon>Pezizomycotina</taxon>
        <taxon>Dothideomycetes</taxon>
        <taxon>Dothideomycetes incertae sedis</taxon>
        <taxon>Botryosphaeriales</taxon>
        <taxon>Saccharataceae</taxon>
        <taxon>Saccharata</taxon>
    </lineage>
</organism>
<proteinExistence type="predicted"/>
<feature type="compositionally biased region" description="Basic and acidic residues" evidence="1">
    <location>
        <begin position="174"/>
        <end position="192"/>
    </location>
</feature>
<dbReference type="Proteomes" id="UP000799776">
    <property type="component" value="Unassembled WGS sequence"/>
</dbReference>
<feature type="region of interest" description="Disordered" evidence="1">
    <location>
        <begin position="36"/>
        <end position="68"/>
    </location>
</feature>
<evidence type="ECO:0000313" key="4">
    <source>
        <dbReference type="Proteomes" id="UP000799776"/>
    </source>
</evidence>
<feature type="compositionally biased region" description="Gly residues" evidence="1">
    <location>
        <begin position="88"/>
        <end position="104"/>
    </location>
</feature>
<gene>
    <name evidence="3" type="ORF">K490DRAFT_48324</name>
</gene>
<feature type="compositionally biased region" description="Gly residues" evidence="1">
    <location>
        <begin position="160"/>
        <end position="173"/>
    </location>
</feature>
<name>A0A9P4LSS0_9PEZI</name>
<feature type="transmembrane region" description="Helical" evidence="2">
    <location>
        <begin position="6"/>
        <end position="26"/>
    </location>
</feature>
<evidence type="ECO:0000256" key="1">
    <source>
        <dbReference type="SAM" id="MobiDB-lite"/>
    </source>
</evidence>
<keyword evidence="4" id="KW-1185">Reference proteome</keyword>
<evidence type="ECO:0000313" key="3">
    <source>
        <dbReference type="EMBL" id="KAF2084810.1"/>
    </source>
</evidence>